<evidence type="ECO:0000256" key="1">
    <source>
        <dbReference type="ARBA" id="ARBA00022723"/>
    </source>
</evidence>
<evidence type="ECO:0000313" key="4">
    <source>
        <dbReference type="EMBL" id="KMO77310.1"/>
    </source>
</evidence>
<accession>A0A0J6W1V3</accession>
<reference evidence="4 5" key="1">
    <citation type="journal article" date="2015" name="Genome Biol. Evol.">
        <title>Characterization of Three Mycobacterium spp. with Potential Use in Bioremediation by Genome Sequencing and Comparative Genomics.</title>
        <authorList>
            <person name="Das S."/>
            <person name="Pettersson B.M."/>
            <person name="Behra P.R."/>
            <person name="Ramesh M."/>
            <person name="Dasgupta S."/>
            <person name="Bhattacharya A."/>
            <person name="Kirsebom L.A."/>
        </authorList>
    </citation>
    <scope>NUCLEOTIDE SEQUENCE [LARGE SCALE GENOMIC DNA]</scope>
    <source>
        <strain evidence="4 5">DSM 44075</strain>
    </source>
</reference>
<dbReference type="GO" id="GO:0005506">
    <property type="term" value="F:iron ion binding"/>
    <property type="evidence" value="ECO:0007669"/>
    <property type="project" value="UniProtKB-ARBA"/>
</dbReference>
<protein>
    <submittedName>
        <fullName evidence="4">Phytanoyl-CoA dioxygenase (PhyH)</fullName>
    </submittedName>
</protein>
<organism evidence="4 5">
    <name type="scientific">Mycolicibacterium obuense</name>
    <dbReference type="NCBI Taxonomy" id="1807"/>
    <lineage>
        <taxon>Bacteria</taxon>
        <taxon>Bacillati</taxon>
        <taxon>Actinomycetota</taxon>
        <taxon>Actinomycetes</taxon>
        <taxon>Mycobacteriales</taxon>
        <taxon>Mycobacteriaceae</taxon>
        <taxon>Mycolicibacterium</taxon>
    </lineage>
</organism>
<gene>
    <name evidence="4" type="ORF">MOBUDSM44075_01879</name>
</gene>
<dbReference type="Proteomes" id="UP000036313">
    <property type="component" value="Unassembled WGS sequence"/>
</dbReference>
<dbReference type="PANTHER" id="PTHR20883">
    <property type="entry name" value="PHYTANOYL-COA DIOXYGENASE DOMAIN CONTAINING 1"/>
    <property type="match status" value="1"/>
</dbReference>
<dbReference type="EMBL" id="JYNU01000010">
    <property type="protein sequence ID" value="KMO77310.1"/>
    <property type="molecule type" value="Genomic_DNA"/>
</dbReference>
<dbReference type="InterPro" id="IPR008775">
    <property type="entry name" value="Phytyl_CoA_dOase-like"/>
</dbReference>
<keyword evidence="4" id="KW-0223">Dioxygenase</keyword>
<evidence type="ECO:0000256" key="2">
    <source>
        <dbReference type="ARBA" id="ARBA00023002"/>
    </source>
</evidence>
<keyword evidence="3" id="KW-0408">Iron</keyword>
<comment type="caution">
    <text evidence="4">The sequence shown here is derived from an EMBL/GenBank/DDBJ whole genome shotgun (WGS) entry which is preliminary data.</text>
</comment>
<proteinExistence type="predicted"/>
<name>A0A0J6W1V3_9MYCO</name>
<dbReference type="Pfam" id="PF05721">
    <property type="entry name" value="PhyH"/>
    <property type="match status" value="1"/>
</dbReference>
<dbReference type="PATRIC" id="fig|1807.14.peg.1890"/>
<dbReference type="Gene3D" id="2.60.120.620">
    <property type="entry name" value="q2cbj1_9rhob like domain"/>
    <property type="match status" value="1"/>
</dbReference>
<dbReference type="GO" id="GO:0016706">
    <property type="term" value="F:2-oxoglutarate-dependent dioxygenase activity"/>
    <property type="evidence" value="ECO:0007669"/>
    <property type="project" value="UniProtKB-ARBA"/>
</dbReference>
<keyword evidence="2" id="KW-0560">Oxidoreductase</keyword>
<keyword evidence="1" id="KW-0479">Metal-binding</keyword>
<evidence type="ECO:0000256" key="3">
    <source>
        <dbReference type="ARBA" id="ARBA00023004"/>
    </source>
</evidence>
<dbReference type="SUPFAM" id="SSF51197">
    <property type="entry name" value="Clavaminate synthase-like"/>
    <property type="match status" value="1"/>
</dbReference>
<sequence>MAILEAMAELNHVPATTPPEEISDLLRRDGYVIVDDLAPTALMDQIDDELAPYLDATPLGYNAMIGRRTRRTGALVARSHGCRTLVQNPTMMGVCADFLGHASAFQLMLTQVISIEPGESAQALHRDQNAFDFYPFPDDYHVQCNTLWALSDYTAEMGATRVVPGSQVGDKKPTDYGDDECLQAEMARGSVLIYTGKIVHSGAANRSDRVRRAINVNYCVGWVRQEENQFLSVPMDVARTLDDDLLKLIGYQEGAWAMGYFRDFEDPLRAIRGDAVEYGFDGSRLNGAANAAFTDSLTHSE</sequence>
<dbReference type="PANTHER" id="PTHR20883:SF19">
    <property type="entry name" value="MULTIFUNCTIONAL DIOXYGENASE AUSE"/>
    <property type="match status" value="1"/>
</dbReference>
<dbReference type="AlphaFoldDB" id="A0A0J6W1V3"/>
<evidence type="ECO:0000313" key="5">
    <source>
        <dbReference type="Proteomes" id="UP000036313"/>
    </source>
</evidence>